<evidence type="ECO:0000313" key="3">
    <source>
        <dbReference type="Proteomes" id="UP000500953"/>
    </source>
</evidence>
<evidence type="ECO:0000313" key="2">
    <source>
        <dbReference type="EMBL" id="QIS23571.1"/>
    </source>
</evidence>
<reference evidence="2 3" key="1">
    <citation type="journal article" date="2019" name="ACS Chem. Biol.">
        <title>Identification and Mobilization of a Cryptic Antibiotic Biosynthesis Gene Locus from a Human-Pathogenic Nocardia Isolate.</title>
        <authorList>
            <person name="Herisse M."/>
            <person name="Ishida K."/>
            <person name="Porter J.L."/>
            <person name="Howden B."/>
            <person name="Hertweck C."/>
            <person name="Stinear T.P."/>
            <person name="Pidot S.J."/>
        </authorList>
    </citation>
    <scope>NUCLEOTIDE SEQUENCE [LARGE SCALE GENOMIC DNA]</scope>
    <source>
        <strain evidence="2 3">AUSMDU00012715</strain>
    </source>
</reference>
<sequence>MKCTTRRIAALLAIPALALGGTLLAAGPAPAATPVEIVVQLVLVVADAPQQVQGQLNGTTLGADDSMWTRNAAAGQDVGTGSLQVQGNGGTVPFAIPITVNVGHLTNGEQVVVMVNDTETANGVQVGVTSTTKTVTCNLDASGNGTCS</sequence>
<feature type="signal peptide" evidence="1">
    <location>
        <begin position="1"/>
        <end position="31"/>
    </location>
</feature>
<evidence type="ECO:0000256" key="1">
    <source>
        <dbReference type="SAM" id="SignalP"/>
    </source>
</evidence>
<dbReference type="EMBL" id="CP046173">
    <property type="protein sequence ID" value="QIS23571.1"/>
    <property type="molecule type" value="Genomic_DNA"/>
</dbReference>
<keyword evidence="1" id="KW-0732">Signal</keyword>
<dbReference type="Proteomes" id="UP000500953">
    <property type="component" value="Chromosome"/>
</dbReference>
<dbReference type="RefSeq" id="WP_167490897.1">
    <property type="nucleotide sequence ID" value="NZ_CP046173.1"/>
</dbReference>
<organism evidence="2 3">
    <name type="scientific">Nocardia terpenica</name>
    <dbReference type="NCBI Taxonomy" id="455432"/>
    <lineage>
        <taxon>Bacteria</taxon>
        <taxon>Bacillati</taxon>
        <taxon>Actinomycetota</taxon>
        <taxon>Actinomycetes</taxon>
        <taxon>Mycobacteriales</taxon>
        <taxon>Nocardiaceae</taxon>
        <taxon>Nocardia</taxon>
    </lineage>
</organism>
<gene>
    <name evidence="2" type="ORF">F6W96_40145</name>
</gene>
<protein>
    <submittedName>
        <fullName evidence="2">Uncharacterized protein</fullName>
    </submittedName>
</protein>
<name>A0A6G9ZDU0_9NOCA</name>
<accession>A0A6G9ZDU0</accession>
<proteinExistence type="predicted"/>
<feature type="chain" id="PRO_5026299372" evidence="1">
    <location>
        <begin position="32"/>
        <end position="148"/>
    </location>
</feature>
<dbReference type="AlphaFoldDB" id="A0A6G9ZDU0"/>